<accession>A0A168M3E9</accession>
<gene>
    <name evidence="1" type="ORF">CP97_14847</name>
</gene>
<keyword evidence="2" id="KW-1185">Reference proteome</keyword>
<dbReference type="STRING" id="1648404.CP97_14847"/>
<sequence length="55" mass="6206">MVPTTGREPAAGRRSEAVDIRNLPENIRRYDCLLALYNESITRRLKVVMSVSAES</sequence>
<dbReference type="Proteomes" id="UP000059113">
    <property type="component" value="Chromosome"/>
</dbReference>
<dbReference type="EMBL" id="CP011310">
    <property type="protein sequence ID" value="ANC50533.1"/>
    <property type="molecule type" value="Genomic_DNA"/>
</dbReference>
<organism evidence="1 2">
    <name type="scientific">Aurantiacibacter atlanticus</name>
    <dbReference type="NCBI Taxonomy" id="1648404"/>
    <lineage>
        <taxon>Bacteria</taxon>
        <taxon>Pseudomonadati</taxon>
        <taxon>Pseudomonadota</taxon>
        <taxon>Alphaproteobacteria</taxon>
        <taxon>Sphingomonadales</taxon>
        <taxon>Erythrobacteraceae</taxon>
        <taxon>Aurantiacibacter</taxon>
    </lineage>
</organism>
<protein>
    <submittedName>
        <fullName evidence="1">Uncharacterized protein</fullName>
    </submittedName>
</protein>
<dbReference type="KEGG" id="ery:CP97_14847"/>
<evidence type="ECO:0000313" key="2">
    <source>
        <dbReference type="Proteomes" id="UP000059113"/>
    </source>
</evidence>
<name>A0A168M3E9_9SPHN</name>
<evidence type="ECO:0000313" key="1">
    <source>
        <dbReference type="EMBL" id="ANC50533.1"/>
    </source>
</evidence>
<reference evidence="2" key="2">
    <citation type="submission" date="2015-04" db="EMBL/GenBank/DDBJ databases">
        <title>The complete genome sequence of Erythrobacter sp. s21-N3.</title>
        <authorList>
            <person name="Zhuang L."/>
            <person name="Liu Y."/>
            <person name="Shao Z."/>
        </authorList>
    </citation>
    <scope>NUCLEOTIDE SEQUENCE [LARGE SCALE GENOMIC DNA]</scope>
    <source>
        <strain evidence="2">s21-N3</strain>
    </source>
</reference>
<proteinExistence type="predicted"/>
<dbReference type="AlphaFoldDB" id="A0A168M3E9"/>
<reference evidence="1 2" key="1">
    <citation type="journal article" date="2015" name="Int. J. Syst. Evol. Microbiol.">
        <title>Erythrobacter atlanticus sp. nov., a bacterium from ocean sediment able to degrade polycyclic aromatic hydrocarbons.</title>
        <authorList>
            <person name="Zhuang L."/>
            <person name="Liu Y."/>
            <person name="Wang L."/>
            <person name="Wang W."/>
            <person name="Shao Z."/>
        </authorList>
    </citation>
    <scope>NUCLEOTIDE SEQUENCE [LARGE SCALE GENOMIC DNA]</scope>
    <source>
        <strain evidence="2">s21-N3</strain>
    </source>
</reference>